<dbReference type="KEGG" id="rbc:BN938_1145"/>
<dbReference type="AlphaFoldDB" id="A0A060R7K3"/>
<proteinExistence type="predicted"/>
<protein>
    <submittedName>
        <fullName evidence="1">Uncharacterized protein</fullName>
    </submittedName>
</protein>
<dbReference type="HOGENOM" id="CLU_2618144_0_0_10"/>
<dbReference type="Proteomes" id="UP000027616">
    <property type="component" value="Chromosome I"/>
</dbReference>
<evidence type="ECO:0000313" key="1">
    <source>
        <dbReference type="EMBL" id="CDN31240.1"/>
    </source>
</evidence>
<dbReference type="EMBL" id="HG934468">
    <property type="protein sequence ID" value="CDN31240.1"/>
    <property type="molecule type" value="Genomic_DNA"/>
</dbReference>
<evidence type="ECO:0000313" key="2">
    <source>
        <dbReference type="Proteomes" id="UP000027616"/>
    </source>
</evidence>
<name>A0A060R7K3_9BACT</name>
<sequence>MLNCLRKNRHFILSDKIRNIFSADMFVPHPMENSRISYKKNWYFRKKFISLPLNYNFLPLLNKLWQQFVGRKKRLRIS</sequence>
<gene>
    <name evidence="1" type="ORF">BN938_1145</name>
</gene>
<organism evidence="1 2">
    <name type="scientific">Mucinivorans hirudinis</name>
    <dbReference type="NCBI Taxonomy" id="1433126"/>
    <lineage>
        <taxon>Bacteria</taxon>
        <taxon>Pseudomonadati</taxon>
        <taxon>Bacteroidota</taxon>
        <taxon>Bacteroidia</taxon>
        <taxon>Bacteroidales</taxon>
        <taxon>Rikenellaceae</taxon>
        <taxon>Mucinivorans</taxon>
    </lineage>
</organism>
<accession>A0A060R7K3</accession>
<reference evidence="1 2" key="1">
    <citation type="journal article" date="2015" name="Genome Announc.">
        <title>Complete Genome Sequence of the Novel Leech Symbiont Mucinivorans hirudinis M3T.</title>
        <authorList>
            <person name="Nelson M.C."/>
            <person name="Bomar L."/>
            <person name="Graf J."/>
        </authorList>
    </citation>
    <scope>NUCLEOTIDE SEQUENCE [LARGE SCALE GENOMIC DNA]</scope>
    <source>
        <strain evidence="2">M3</strain>
    </source>
</reference>
<keyword evidence="2" id="KW-1185">Reference proteome</keyword>
<dbReference type="STRING" id="1433126.BN938_1145"/>